<keyword evidence="8" id="KW-1185">Reference proteome</keyword>
<dbReference type="Gene3D" id="3.40.50.1820">
    <property type="entry name" value="alpha/beta hydrolase"/>
    <property type="match status" value="3"/>
</dbReference>
<dbReference type="InterPro" id="IPR000873">
    <property type="entry name" value="AMP-dep_synth/lig_dom"/>
</dbReference>
<dbReference type="Proteomes" id="UP000248333">
    <property type="component" value="Unassembled WGS sequence"/>
</dbReference>
<dbReference type="EMBL" id="PYBV01000044">
    <property type="protein sequence ID" value="PYC65542.1"/>
    <property type="molecule type" value="Genomic_DNA"/>
</dbReference>
<dbReference type="GO" id="GO:0072330">
    <property type="term" value="P:monocarboxylic acid biosynthetic process"/>
    <property type="evidence" value="ECO:0007669"/>
    <property type="project" value="UniProtKB-ARBA"/>
</dbReference>
<dbReference type="OrthoDB" id="5476914at2"/>
<evidence type="ECO:0000256" key="1">
    <source>
        <dbReference type="ARBA" id="ARBA00001957"/>
    </source>
</evidence>
<gene>
    <name evidence="7" type="ORF">C7C45_28315</name>
</gene>
<evidence type="ECO:0000256" key="3">
    <source>
        <dbReference type="ARBA" id="ARBA00022450"/>
    </source>
</evidence>
<dbReference type="GO" id="GO:0003824">
    <property type="term" value="F:catalytic activity"/>
    <property type="evidence" value="ECO:0007669"/>
    <property type="project" value="InterPro"/>
</dbReference>
<dbReference type="Pfam" id="PF00501">
    <property type="entry name" value="AMP-binding"/>
    <property type="match status" value="5"/>
</dbReference>
<evidence type="ECO:0000313" key="8">
    <source>
        <dbReference type="Proteomes" id="UP000248333"/>
    </source>
</evidence>
<dbReference type="FunFam" id="2.30.38.10:FF:000001">
    <property type="entry name" value="Non-ribosomal peptide synthetase PvdI"/>
    <property type="match status" value="5"/>
</dbReference>
<dbReference type="PANTHER" id="PTHR45527:SF1">
    <property type="entry name" value="FATTY ACID SYNTHASE"/>
    <property type="match status" value="1"/>
</dbReference>
<evidence type="ECO:0000256" key="4">
    <source>
        <dbReference type="ARBA" id="ARBA00022553"/>
    </source>
</evidence>
<dbReference type="CDD" id="cd19540">
    <property type="entry name" value="LCL_NRPS-like"/>
    <property type="match status" value="1"/>
</dbReference>
<dbReference type="InterPro" id="IPR029058">
    <property type="entry name" value="AB_hydrolase_fold"/>
</dbReference>
<feature type="domain" description="Carrier" evidence="6">
    <location>
        <begin position="4880"/>
        <end position="4955"/>
    </location>
</feature>
<dbReference type="CDD" id="cd19544">
    <property type="entry name" value="E-C_NRPS"/>
    <property type="match status" value="3"/>
</dbReference>
<comment type="similarity">
    <text evidence="2">Belongs to the ATP-dependent AMP-binding enzyme family.</text>
</comment>
<comment type="caution">
    <text evidence="7">The sequence shown here is derived from an EMBL/GenBank/DDBJ whole genome shotgun (WGS) entry which is preliminary data.</text>
</comment>
<feature type="domain" description="Carrier" evidence="6">
    <location>
        <begin position="1892"/>
        <end position="1966"/>
    </location>
</feature>
<dbReference type="InterPro" id="IPR025110">
    <property type="entry name" value="AMP-bd_C"/>
</dbReference>
<dbReference type="PROSITE" id="PS00012">
    <property type="entry name" value="PHOSPHOPANTETHEINE"/>
    <property type="match status" value="4"/>
</dbReference>
<feature type="domain" description="Carrier" evidence="6">
    <location>
        <begin position="3876"/>
        <end position="3950"/>
    </location>
</feature>
<feature type="compositionally biased region" description="Basic and acidic residues" evidence="5">
    <location>
        <begin position="4968"/>
        <end position="4978"/>
    </location>
</feature>
<reference evidence="7 8" key="1">
    <citation type="submission" date="2018-03" db="EMBL/GenBank/DDBJ databases">
        <title>Bioinformatic expansion and discovery of thiopeptide antibiotics.</title>
        <authorList>
            <person name="Schwalen C.J."/>
            <person name="Hudson G.A."/>
            <person name="Mitchell D.A."/>
        </authorList>
    </citation>
    <scope>NUCLEOTIDE SEQUENCE [LARGE SCALE GENOMIC DNA]</scope>
    <source>
        <strain evidence="7 8">NRRL 8041</strain>
    </source>
</reference>
<keyword evidence="3" id="KW-0596">Phosphopantetheine</keyword>
<feature type="domain" description="Carrier" evidence="6">
    <location>
        <begin position="898"/>
        <end position="972"/>
    </location>
</feature>
<protein>
    <recommendedName>
        <fullName evidence="6">Carrier domain-containing protein</fullName>
    </recommendedName>
</protein>
<dbReference type="InterPro" id="IPR036736">
    <property type="entry name" value="ACP-like_sf"/>
</dbReference>
<dbReference type="InterPro" id="IPR009081">
    <property type="entry name" value="PP-bd_ACP"/>
</dbReference>
<dbReference type="CDD" id="cd17646">
    <property type="entry name" value="A_NRPS_AB3403-like"/>
    <property type="match status" value="1"/>
</dbReference>
<proteinExistence type="inferred from homology"/>
<dbReference type="GO" id="GO:0044550">
    <property type="term" value="P:secondary metabolite biosynthetic process"/>
    <property type="evidence" value="ECO:0007669"/>
    <property type="project" value="UniProtKB-ARBA"/>
</dbReference>
<dbReference type="Gene3D" id="1.10.1200.10">
    <property type="entry name" value="ACP-like"/>
    <property type="match status" value="2"/>
</dbReference>
<dbReference type="InterPro" id="IPR045851">
    <property type="entry name" value="AMP-bd_C_sf"/>
</dbReference>
<evidence type="ECO:0000259" key="6">
    <source>
        <dbReference type="PROSITE" id="PS50075"/>
    </source>
</evidence>
<dbReference type="InterPro" id="IPR042099">
    <property type="entry name" value="ANL_N_sf"/>
</dbReference>
<keyword evidence="4" id="KW-0597">Phosphoprotein</keyword>
<dbReference type="SUPFAM" id="SSF52777">
    <property type="entry name" value="CoA-dependent acyltransferases"/>
    <property type="match status" value="10"/>
</dbReference>
<comment type="cofactor">
    <cofactor evidence="1">
        <name>pantetheine 4'-phosphate</name>
        <dbReference type="ChEBI" id="CHEBI:47942"/>
    </cofactor>
</comment>
<dbReference type="InterPro" id="IPR023213">
    <property type="entry name" value="CAT-like_dom_sf"/>
</dbReference>
<dbReference type="InterPro" id="IPR020806">
    <property type="entry name" value="PKS_PP-bd"/>
</dbReference>
<dbReference type="PROSITE" id="PS50075">
    <property type="entry name" value="CARRIER"/>
    <property type="match status" value="5"/>
</dbReference>
<dbReference type="GO" id="GO:0005737">
    <property type="term" value="C:cytoplasm"/>
    <property type="evidence" value="ECO:0007669"/>
    <property type="project" value="TreeGrafter"/>
</dbReference>
<dbReference type="FunFam" id="3.40.50.12780:FF:000012">
    <property type="entry name" value="Non-ribosomal peptide synthetase"/>
    <property type="match status" value="2"/>
</dbReference>
<dbReference type="CDD" id="cd17643">
    <property type="entry name" value="A_NRPS_Cytc1-like"/>
    <property type="match status" value="1"/>
</dbReference>
<dbReference type="GO" id="GO:0043041">
    <property type="term" value="P:amino acid activation for nonribosomal peptide biosynthetic process"/>
    <property type="evidence" value="ECO:0007669"/>
    <property type="project" value="TreeGrafter"/>
</dbReference>
<dbReference type="SUPFAM" id="SSF56801">
    <property type="entry name" value="Acetyl-CoA synthetase-like"/>
    <property type="match status" value="5"/>
</dbReference>
<evidence type="ECO:0000256" key="2">
    <source>
        <dbReference type="ARBA" id="ARBA00006432"/>
    </source>
</evidence>
<dbReference type="InterPro" id="IPR010071">
    <property type="entry name" value="AA_adenyl_dom"/>
</dbReference>
<dbReference type="PANTHER" id="PTHR45527">
    <property type="entry name" value="NONRIBOSOMAL PEPTIDE SYNTHETASE"/>
    <property type="match status" value="1"/>
</dbReference>
<dbReference type="PROSITE" id="PS00455">
    <property type="entry name" value="AMP_BINDING"/>
    <property type="match status" value="5"/>
</dbReference>
<feature type="domain" description="Carrier" evidence="6">
    <location>
        <begin position="2907"/>
        <end position="2982"/>
    </location>
</feature>
<dbReference type="GO" id="GO:0031177">
    <property type="term" value="F:phosphopantetheine binding"/>
    <property type="evidence" value="ECO:0007669"/>
    <property type="project" value="InterPro"/>
</dbReference>
<dbReference type="Gene3D" id="2.30.38.10">
    <property type="entry name" value="Luciferase, Domain 3"/>
    <property type="match status" value="2"/>
</dbReference>
<dbReference type="Pfam" id="PF00668">
    <property type="entry name" value="Condensation"/>
    <property type="match status" value="5"/>
</dbReference>
<evidence type="ECO:0000313" key="7">
    <source>
        <dbReference type="EMBL" id="PYC65542.1"/>
    </source>
</evidence>
<dbReference type="Gene3D" id="3.30.559.30">
    <property type="entry name" value="Nonribosomal peptide synthetase, condensation domain"/>
    <property type="match status" value="5"/>
</dbReference>
<dbReference type="CDD" id="cd05930">
    <property type="entry name" value="A_NRPS"/>
    <property type="match status" value="2"/>
</dbReference>
<dbReference type="InterPro" id="IPR001242">
    <property type="entry name" value="Condensation_dom"/>
</dbReference>
<dbReference type="NCBIfam" id="TIGR01733">
    <property type="entry name" value="AA-adenyl-dom"/>
    <property type="match status" value="5"/>
</dbReference>
<evidence type="ECO:0000256" key="5">
    <source>
        <dbReference type="SAM" id="MobiDB-lite"/>
    </source>
</evidence>
<dbReference type="FunFam" id="1.10.1200.10:FF:000016">
    <property type="entry name" value="Non-ribosomal peptide synthase"/>
    <property type="match status" value="3"/>
</dbReference>
<dbReference type="FunFam" id="3.40.50.980:FF:000001">
    <property type="entry name" value="Non-ribosomal peptide synthetase"/>
    <property type="match status" value="1"/>
</dbReference>
<dbReference type="InterPro" id="IPR020845">
    <property type="entry name" value="AMP-binding_CS"/>
</dbReference>
<dbReference type="GO" id="GO:0008610">
    <property type="term" value="P:lipid biosynthetic process"/>
    <property type="evidence" value="ECO:0007669"/>
    <property type="project" value="UniProtKB-ARBA"/>
</dbReference>
<dbReference type="FunFam" id="3.30.300.30:FF:000010">
    <property type="entry name" value="Enterobactin synthetase component F"/>
    <property type="match status" value="1"/>
</dbReference>
<sequence length="4978" mass="533367">MPDRNFELMAGQLGIWHAQQMRPQSNLYHIAECIEIRGDLNVGIFRDALRRVVAEVDAFHLRFDVDELGRPRQRFEPPAGWSPVLVDLTGEADPEAAAQAWMRADVVGAAGLDDGSLFTLALLSVGADHHYWYQRTHHIIGDGFGGAIVAARVVDLYSALLTGVEPDSPPPPSMRVLAEMDSAYRSSDAFGADREFWTSELIGAPEPISMSGRRVVPFPDRLARHTDELPPAEASELRAAARRHGTALTVLAVAAAALLLHRSTGASDVLVGLPVAARTDSLQRSTPGMVANVLPIRLAVAPGDTAAELVRQTSRVVRSALRHQRYRYEDMVRDRPAGSRHGLYPLLVNVMEFDYDFRLGTARTDAHNVAGLHFDDASISIYRRASDSALRIVADVNPELYDESSTRRLTRDFRTALSWLESNDPKRPIGQFTLLADGERDLILHAWNDTAREVPSASLAEMVEAQVAASPGALAVDGMSYAELNARANRLARQLVADGVGPESIVGVRLPRSPELVVALLAVLKAGGAYLPIDPDYPPERIALLIEEARPVTVIDEVAVPDGPDHNLDVRVLPEHPAYVIYTSGSTGRPKGVVIRHGGVVNYLARASEVYPGLSDDVRFHSSISFDTTVTSVFGALVSGGQVVTDERTTAFLKVTPSHLGGLSEAPGKLLMVGGEALRYDQLPPGVPVINSYGPTETTVACTDFTVDGPGDGVVPIGRPMWNTRVYVLDAALQPVPPGVRGELYVAGAGLARGYLGRPALTAERFVACPFGDGGRMYRTGDLATWRADGVLEFLGRTDDQLKVRGYRIELGEVEAVLATHPSVRQVAVAVHGQQLVAYVVPSVDPADLREHVAGLLPSYLVPGAFVALDALPLTINGKVDRHALPAPDFTAAVTARAPRSVREQIVCEAFADVLGLERVGVDDNFFELGGHSLLAVPLVERLRGRQVAVDVRTLFLHPTPAGLAASTARADVAVPARRQLSRPLTADMFPLVDLSAEEVALLPADIVDVYPLSSLQEGIYFHHLINPDNDVYVLSAELRFDSSARLDGFLAALQQVVDRHEILRTSIHSQGFRRPVQVVHERAIVPVTYGGEPPASIDLSWAPLLRVHVTGDRALLRIHHIVQDHTALDVLLGEVRAVLDGTAADLPEPVPFRDFVALAQLGLTEEAHERHFAALLGDVTEPTAPYGLLDVQGDGTGLDEASLPLDADLSAHIRGVARRHRVSPAAVFHGVWARVLAAITGRDDVVFGTVLFGRSGAGGGERAPGLFINTLPVRVDTRTASLEDLQRQLTDLQVHEHTPLALAQRTAGVAPLFTTLFNFRHSARDGLALDGVEVLRAEERTNYPIAVTVDDYGDTFAFTVQAARPADAEKLCAMLHTVVAAVVAGTPLGSADVVTAAGRAELVAAGQGTRRNVPPAVLPATVERHAAATPDATALVWPAGRMSYGELNARANRLAHRLIAQGVGPETVVAVLLPRSPDLVVSLLAIVKAGGAYLPIDPGYPQARIDYLLADARPTVVIDAVPELGDEDDGNPGVDVRPDHPAYVIYTSGSSGRPKGVTVPHRGVARLVRDTDYVTIGPRDVVGQLSSVSFDAAVFEVWGALLNGAALALAPQRVLDGAALRAWIAGAGVTTALLPTGLFHEIVDTDVAALTGLRTVLAGGDTLSGPRARRALAALPGARLLNAYGPTETTVIVTAHEVRADETASGVPIGRPIADTRVYVLDSRLRPVPPGVPGELYAAGDGLARGYAGRFGLTAERFVADPFGGPGERMYRTGDLVRWDDAGRIEFLGRADAQVKVRGFRIELGEVEDAVAGHPGVRQAAVVVHGQNLVAYVVPAVDPAEVIAHVGSVLPAHMVPVAVVGLDALPLTVHGKLDRKALPVPQFAATAAGRAPTTPAEELLCQVFAEVLDRDVIGVDDNFFELGGHSLLAVRLVERLRTRGVPVDIRTLFTAPTPAGLAATAGHGDIDVPPNLIPADAERITPEMVPLAGLNTADLDRIAAHIPGGAANIADIYPLAPLQEGIFFHHLMGGGRDDVYVIPVTLAFDSRARFDAFAVALQRVIDRHDILRTAIVWEGLPEPMQVVQRAARLSAETGMDLSRAPLIRMQAIDEPGTGRVIARLRIHHLVLDRTGLDTVLAEVRAFLDGEADRLPEPLPFRTFVAQSRLRVSPDEHRHHFAALLGDVTEPTTPFGLTDTSVDPAGLRHDSLVLDAGLAARLREQARLHSVSPATLFHVVWGQVLAAVSGRDDVVFGTVLLGRLQAGAGADRVPGPFANTLPVRMRADGDVAGAVTAMRDQLAALIAHEHAPLAIAQQASGVTPPAPLFTAILNFRHAGAATGDDRHGLTGVEIVERGGGTNYPLTLSVDDTGDGFTIGVQSAVAAPLGAMVAKAAEGVVARLEGRGTGDLDVLDEAERALVLHEWNDTAVDVPGRTLSYLIEERAAAQPDAVAVVFDGRPVTYRELNERANRLARLLAAQGAGPERVVAVVLDRSVDLVVTLLAVLKTGAAYLPVDPDHPAERIAAMLADAAPAVVVDGLVDASMMDDGNLAVEVLPENPAYVIYTSGSTGRPKGVVIDHRGIVNRLAWMQATYGLTTADRVLQKTPYGFDVSVWEFFWPLIEGATLVVARPGGHRDPAYLADLIVRAGVTVAHFVPSMLREFLHEPAAAACQGLRQVFCSGEALPADLHGSFRALLPASLHNLYGPTEASVDVTAWTAAAGERPAVIPIGRPVWNTRAYVLDARLRPVPVGVPGELYLAGVQLARGYLGRAALTAERFVACPFGDGRMYRTGDLARWGADGNLEYLGRTDDQVKVRGFRVELGEIEAALAAQPGVRQAAAAVDDQRIVAYVAPPVDDAELIGALRATLPDYMIPATVVSLDALPLTVNGKLDRRALPKPSYAAVTAYRAPANAREELLCQAFAQVLGTERVGLDDDFFALGGHSLLATRLVSRLRAMLGVEVPIRDVFEAPTVAGLSARISGAGASRPPLTARPRPEVVPLSYAQQRLWFLHRLDETSAAYHMPIVLRLTGSLDESALEAALNDVVARHEVLRTVVDGPASQRVLEPAVRIVVAALDDSAITDAIGKPFDLAHDLPLRAWLFRGDGDETVLVLVLHHIAGDGWSMGPLARDLSDAYRARLAGHKPDRAPLPVQYADYALWQHDLPVDGQLEYWRKELDGLPEQLTLPLARPRPAIASHRGGILRLHLNADQHDRLTELCRARGVTLYMALQGALAVLLSRLGAGTDIAVGTPIAGRTDEALDDLVGFFVNTLVVRTDLTGRPTFATVLERVRETVLSAYANQDVPFERLVEELAPSRSTARHPFVQVLLSVRNQPAPVLDLPGVRVSPIPLEQVGPVTSRFDLSFEFAEVPGGGLDGRVTYATDLFDAASAQDVADRLTRVLDAVVADPDRPVDGLDLLSPAEHDQIVYGWNDTARQVGETTLHGMVEAQAAATPEALAVDDLSYRELNSRANRLARHLVSEGVGPESIVAVRLPRSPELVVGLLAVLKAGGAYLPLDPAQPAERILDEARPHIVIDEVLVPDEPDHNLDVRVLPEHPAYVIYTSGSTGRPKGVVIRHAGVVNYLARASAVYPGLTDEARFHSSVGFDTTVTSVFGALVAGGRVVTEERRTAFLKVTPGHLAALSEIPSKVLMVGGEALRYDQLPASVPVVNSYGPTETTVACTDFMVDGPGEGVVPIGRPMWNTRVYVLDAALRPVPPGVAGELYVAGAGLARGYLGRPALTAERFVACPFGGGRMYRTGDLVTWRPDGVLEFLGRTDDQVKVRGYRIELGEVESTIAKHPSVREVAVAVHAQQLVAYVVPPVDAADLRAHVARTLPDYMVPAAVVALTELPLTVNGKVDRRALPAPDYAAAVTDRAPRGHREQIVCEVFAAVLGLDRVGLDDDFFALGGHSLLAVALVERLRDRQIAVDVRTLFLHPTPASLAASSGRAEVPVPPRRPLSRPLTPEMFPLVDLTGDEVALLPDDVVDVYPLAPLQEGMYFHHLMNRENDVYVLPVELAFDSRQRLDAFVAALQQVVDRHEILRTSIRSFREPVQVVHEKATIPVTYGDEPSDPIDLSQPPLVRVHVTGDRAVVRIHHIVQDHTALDVLLGEVRAFLDGTAGHLPEPVPFRDFVARARLGVGEDEHEKHFRTLLGDVEEPTAPYGLLNVQGDGSGIAESSETLPAELSAAIRETAHRHGVSPATLFHAVWARVLAVIAGRDDVVFGTVLFGRMGLSGGERTPGLFINTLPVRLDTRTVTAAEAVAEMRRQLADLQWHEHAPLAVAQRAAPISPLFTTLLNYRHSTPGSVSAALDGVEVRSVYERTSYPITVMVDDLGDDFAVTVQSADPKPLRAMFVAAAARLVTALDHGGPLHQIGAVVPPPAAPATPETVRPVALHRLFEERAAATPAATALVAGDERLSYGELNVRANRLARLLVRRGVGPESLVAVALPRTTDLIVTLLAVLKAGGAYLPIDPDYPADRRAAMIADARPVVVVDVPLDASGEDGTDLGVAVRPEHPAYVIYTSGSTGRPKGVTVTHHNVVRLFGRTEQWFGFGADDVWTLFHSYAFDFSVWELWGPLLHGGRLVLVPGDVARTPTAFLDLLVREAVTVLNQTPSAFYQLIEEVRRRPGVAAGLRLHTIVFGGEALDVTRLRGWSAPGLRLVNMYGITETTVHVTYAPLTAHRLASPAAESPIGVPIPDLATYVLDRHLHPVPPGVPGELYVAGAGLARGYLNRPGLTATRFVADPFGGGRMYRTGDLVKQGPDGELVYLGRTDLQVKVRGYRIELGEIEAAIVAMPSVVQAAAVVRDDRVLGYAVPAVGETVTADEVRAAAARILPAHMVPAAVVVLDRLPLTVNGKLDRKALPTPDFRATTTARRAPATDRERQLCAAFEEVLGVTGVGVDDSFFDLGGHSLLATRLIARLRTELGVEVPIRALFDAPTVAGLAAAIGDTPPARTRPALKPRSRRGDTPTERRQ</sequence>
<feature type="region of interest" description="Disordered" evidence="5">
    <location>
        <begin position="4950"/>
        <end position="4978"/>
    </location>
</feature>
<dbReference type="Gene3D" id="3.30.559.10">
    <property type="entry name" value="Chloramphenicol acetyltransferase-like domain"/>
    <property type="match status" value="5"/>
</dbReference>
<accession>A0A318NVB6</accession>
<dbReference type="Gene3D" id="3.40.50.12780">
    <property type="entry name" value="N-terminal domain of ligase-like"/>
    <property type="match status" value="3"/>
</dbReference>
<dbReference type="Gene3D" id="3.40.50.980">
    <property type="match status" value="4"/>
</dbReference>
<dbReference type="NCBIfam" id="NF003417">
    <property type="entry name" value="PRK04813.1"/>
    <property type="match status" value="7"/>
</dbReference>
<name>A0A318NVB6_9ACTN</name>
<dbReference type="Gene3D" id="3.30.300.30">
    <property type="match status" value="5"/>
</dbReference>
<dbReference type="SMART" id="SM00823">
    <property type="entry name" value="PKS_PP"/>
    <property type="match status" value="5"/>
</dbReference>
<dbReference type="InterPro" id="IPR006162">
    <property type="entry name" value="Ppantetheine_attach_site"/>
</dbReference>
<dbReference type="FunFam" id="1.10.1200.10:FF:000005">
    <property type="entry name" value="Nonribosomal peptide synthetase 1"/>
    <property type="match status" value="2"/>
</dbReference>
<dbReference type="CDD" id="cd12117">
    <property type="entry name" value="A_NRPS_Srf_like"/>
    <property type="match status" value="1"/>
</dbReference>
<organism evidence="7 8">
    <name type="scientific">Micromonospora arborensis</name>
    <dbReference type="NCBI Taxonomy" id="2116518"/>
    <lineage>
        <taxon>Bacteria</taxon>
        <taxon>Bacillati</taxon>
        <taxon>Actinomycetota</taxon>
        <taxon>Actinomycetes</taxon>
        <taxon>Micromonosporales</taxon>
        <taxon>Micromonosporaceae</taxon>
        <taxon>Micromonospora</taxon>
    </lineage>
</organism>
<dbReference type="Pfam" id="PF00550">
    <property type="entry name" value="PP-binding"/>
    <property type="match status" value="5"/>
</dbReference>
<dbReference type="FunFam" id="3.40.50.980:FF:000002">
    <property type="entry name" value="Enterobactin synthetase component F"/>
    <property type="match status" value="2"/>
</dbReference>
<dbReference type="SUPFAM" id="SSF47336">
    <property type="entry name" value="ACP-like"/>
    <property type="match status" value="5"/>
</dbReference>
<dbReference type="Pfam" id="PF13193">
    <property type="entry name" value="AMP-binding_C"/>
    <property type="match status" value="5"/>
</dbReference>